<organism evidence="2 3">
    <name type="scientific">Skeletonema marinoi</name>
    <dbReference type="NCBI Taxonomy" id="267567"/>
    <lineage>
        <taxon>Eukaryota</taxon>
        <taxon>Sar</taxon>
        <taxon>Stramenopiles</taxon>
        <taxon>Ochrophyta</taxon>
        <taxon>Bacillariophyta</taxon>
        <taxon>Coscinodiscophyceae</taxon>
        <taxon>Thalassiosirophycidae</taxon>
        <taxon>Thalassiosirales</taxon>
        <taxon>Skeletonemataceae</taxon>
        <taxon>Skeletonema</taxon>
        <taxon>Skeletonema marinoi-dohrnii complex</taxon>
    </lineage>
</organism>
<evidence type="ECO:0000256" key="1">
    <source>
        <dbReference type="SAM" id="Phobius"/>
    </source>
</evidence>
<comment type="caution">
    <text evidence="2">The sequence shown here is derived from an EMBL/GenBank/DDBJ whole genome shotgun (WGS) entry which is preliminary data.</text>
</comment>
<reference evidence="2" key="1">
    <citation type="submission" date="2023-06" db="EMBL/GenBank/DDBJ databases">
        <title>Survivors Of The Sea: Transcriptome response of Skeletonema marinoi to long-term dormancy.</title>
        <authorList>
            <person name="Pinder M.I.M."/>
            <person name="Kourtchenko O."/>
            <person name="Robertson E.K."/>
            <person name="Larsson T."/>
            <person name="Maumus F."/>
            <person name="Osuna-Cruz C.M."/>
            <person name="Vancaester E."/>
            <person name="Stenow R."/>
            <person name="Vandepoele K."/>
            <person name="Ploug H."/>
            <person name="Bruchert V."/>
            <person name="Godhe A."/>
            <person name="Topel M."/>
        </authorList>
    </citation>
    <scope>NUCLEOTIDE SEQUENCE</scope>
    <source>
        <strain evidence="2">R05AC</strain>
    </source>
</reference>
<dbReference type="Proteomes" id="UP001224775">
    <property type="component" value="Unassembled WGS sequence"/>
</dbReference>
<keyword evidence="1" id="KW-0472">Membrane</keyword>
<sequence>MLSKQHFYVVHLQIVLVLVMSDLSK</sequence>
<evidence type="ECO:0000313" key="2">
    <source>
        <dbReference type="EMBL" id="KAK1746937.1"/>
    </source>
</evidence>
<keyword evidence="1" id="KW-1133">Transmembrane helix</keyword>
<feature type="transmembrane region" description="Helical" evidence="1">
    <location>
        <begin position="6"/>
        <end position="23"/>
    </location>
</feature>
<proteinExistence type="predicted"/>
<protein>
    <submittedName>
        <fullName evidence="2">Uncharacterized protein</fullName>
    </submittedName>
</protein>
<keyword evidence="3" id="KW-1185">Reference proteome</keyword>
<evidence type="ECO:0000313" key="3">
    <source>
        <dbReference type="Proteomes" id="UP001224775"/>
    </source>
</evidence>
<gene>
    <name evidence="2" type="ORF">QTG54_002281</name>
</gene>
<dbReference type="EMBL" id="JATAAI010000003">
    <property type="protein sequence ID" value="KAK1746937.1"/>
    <property type="molecule type" value="Genomic_DNA"/>
</dbReference>
<keyword evidence="1" id="KW-0812">Transmembrane</keyword>
<name>A0AAD9DH35_9STRA</name>
<dbReference type="AlphaFoldDB" id="A0AAD9DH35"/>
<accession>A0AAD9DH35</accession>